<dbReference type="Pfam" id="PF00538">
    <property type="entry name" value="Linker_histone"/>
    <property type="match status" value="1"/>
</dbReference>
<dbReference type="Proteomes" id="UP000269721">
    <property type="component" value="Unassembled WGS sequence"/>
</dbReference>
<proteinExistence type="predicted"/>
<dbReference type="GO" id="GO:0006334">
    <property type="term" value="P:nucleosome assembly"/>
    <property type="evidence" value="ECO:0007669"/>
    <property type="project" value="InterPro"/>
</dbReference>
<evidence type="ECO:0000256" key="1">
    <source>
        <dbReference type="ARBA" id="ARBA00020833"/>
    </source>
</evidence>
<dbReference type="SUPFAM" id="SSF46785">
    <property type="entry name" value="Winged helix' DNA-binding domain"/>
    <property type="match status" value="1"/>
</dbReference>
<feature type="region of interest" description="Disordered" evidence="2">
    <location>
        <begin position="93"/>
        <end position="131"/>
    </location>
</feature>
<dbReference type="AlphaFoldDB" id="A0A4P9WNS2"/>
<protein>
    <recommendedName>
        <fullName evidence="1">Histone H1</fullName>
    </recommendedName>
</protein>
<evidence type="ECO:0000259" key="4">
    <source>
        <dbReference type="Pfam" id="PF00538"/>
    </source>
</evidence>
<gene>
    <name evidence="5" type="ORF">BDK51DRAFT_42993</name>
</gene>
<feature type="compositionally biased region" description="Low complexity" evidence="2">
    <location>
        <begin position="93"/>
        <end position="120"/>
    </location>
</feature>
<evidence type="ECO:0000313" key="6">
    <source>
        <dbReference type="Proteomes" id="UP000269721"/>
    </source>
</evidence>
<dbReference type="InterPro" id="IPR036390">
    <property type="entry name" value="WH_DNA-bd_sf"/>
</dbReference>
<feature type="domain" description="H15" evidence="4">
    <location>
        <begin position="32"/>
        <end position="64"/>
    </location>
</feature>
<feature type="signal peptide" evidence="3">
    <location>
        <begin position="1"/>
        <end position="17"/>
    </location>
</feature>
<dbReference type="Gene3D" id="1.10.10.10">
    <property type="entry name" value="Winged helix-like DNA-binding domain superfamily/Winged helix DNA-binding domain"/>
    <property type="match status" value="1"/>
</dbReference>
<dbReference type="GO" id="GO:0003677">
    <property type="term" value="F:DNA binding"/>
    <property type="evidence" value="ECO:0007669"/>
    <property type="project" value="InterPro"/>
</dbReference>
<accession>A0A4P9WNS2</accession>
<keyword evidence="3" id="KW-0732">Signal</keyword>
<keyword evidence="6" id="KW-1185">Reference proteome</keyword>
<dbReference type="GO" id="GO:0000786">
    <property type="term" value="C:nucleosome"/>
    <property type="evidence" value="ECO:0007669"/>
    <property type="project" value="InterPro"/>
</dbReference>
<dbReference type="EMBL" id="KZ993994">
    <property type="protein sequence ID" value="RKO94142.1"/>
    <property type="molecule type" value="Genomic_DNA"/>
</dbReference>
<reference evidence="6" key="1">
    <citation type="journal article" date="2018" name="Nat. Microbiol.">
        <title>Leveraging single-cell genomics to expand the fungal tree of life.</title>
        <authorList>
            <person name="Ahrendt S.R."/>
            <person name="Quandt C.A."/>
            <person name="Ciobanu D."/>
            <person name="Clum A."/>
            <person name="Salamov A."/>
            <person name="Andreopoulos B."/>
            <person name="Cheng J.F."/>
            <person name="Woyke T."/>
            <person name="Pelin A."/>
            <person name="Henrissat B."/>
            <person name="Reynolds N.K."/>
            <person name="Benny G.L."/>
            <person name="Smith M.E."/>
            <person name="James T.Y."/>
            <person name="Grigoriev I.V."/>
        </authorList>
    </citation>
    <scope>NUCLEOTIDE SEQUENCE [LARGE SCALE GENOMIC DNA]</scope>
</reference>
<sequence>MIVKAIASLVSAPLALFFAVVPPPLGPVTPGAAADSHFSMALKRGVDASHFVMPKGASGTAKLAPELKKAAKFAEKKAAAPLKKAVVKKVVAKPAAVKKAAAPKKSSPKKAAAPAAAAPPKAKRGPPKERA</sequence>
<evidence type="ECO:0000313" key="5">
    <source>
        <dbReference type="EMBL" id="RKO94142.1"/>
    </source>
</evidence>
<evidence type="ECO:0000256" key="2">
    <source>
        <dbReference type="SAM" id="MobiDB-lite"/>
    </source>
</evidence>
<evidence type="ECO:0000256" key="3">
    <source>
        <dbReference type="SAM" id="SignalP"/>
    </source>
</evidence>
<feature type="chain" id="PRO_5020391956" description="Histone H1" evidence="3">
    <location>
        <begin position="18"/>
        <end position="131"/>
    </location>
</feature>
<dbReference type="InterPro" id="IPR036388">
    <property type="entry name" value="WH-like_DNA-bd_sf"/>
</dbReference>
<dbReference type="InterPro" id="IPR005818">
    <property type="entry name" value="Histone_H1/H5_H15"/>
</dbReference>
<organism evidence="5 6">
    <name type="scientific">Blyttiomyces helicus</name>
    <dbReference type="NCBI Taxonomy" id="388810"/>
    <lineage>
        <taxon>Eukaryota</taxon>
        <taxon>Fungi</taxon>
        <taxon>Fungi incertae sedis</taxon>
        <taxon>Chytridiomycota</taxon>
        <taxon>Chytridiomycota incertae sedis</taxon>
        <taxon>Chytridiomycetes</taxon>
        <taxon>Chytridiomycetes incertae sedis</taxon>
        <taxon>Blyttiomyces</taxon>
    </lineage>
</organism>
<name>A0A4P9WNS2_9FUNG</name>